<name>A0A1V3WYT2_MYCKA</name>
<gene>
    <name evidence="1" type="ORF">BZL30_5794</name>
</gene>
<evidence type="ECO:0000313" key="1">
    <source>
        <dbReference type="EMBL" id="OOK72193.1"/>
    </source>
</evidence>
<organism evidence="1 2">
    <name type="scientific">Mycobacterium kansasii</name>
    <dbReference type="NCBI Taxonomy" id="1768"/>
    <lineage>
        <taxon>Bacteria</taxon>
        <taxon>Bacillati</taxon>
        <taxon>Actinomycetota</taxon>
        <taxon>Actinomycetes</taxon>
        <taxon>Mycobacteriales</taxon>
        <taxon>Mycobacteriaceae</taxon>
        <taxon>Mycobacterium</taxon>
    </lineage>
</organism>
<comment type="caution">
    <text evidence="1">The sequence shown here is derived from an EMBL/GenBank/DDBJ whole genome shotgun (WGS) entry which is preliminary data.</text>
</comment>
<protein>
    <submittedName>
        <fullName evidence="1">Uncharacterized protein</fullName>
    </submittedName>
</protein>
<dbReference type="EMBL" id="MVBM01000005">
    <property type="protein sequence ID" value="OOK72193.1"/>
    <property type="molecule type" value="Genomic_DNA"/>
</dbReference>
<evidence type="ECO:0000313" key="2">
    <source>
        <dbReference type="Proteomes" id="UP000189229"/>
    </source>
</evidence>
<reference evidence="1 2" key="1">
    <citation type="submission" date="2017-02" db="EMBL/GenBank/DDBJ databases">
        <title>Complete genome sequences of Mycobacterium kansasii strains isolated from rhesus macaques.</title>
        <authorList>
            <person name="Panda A."/>
            <person name="Nagaraj S."/>
            <person name="Zhao X."/>
            <person name="Tettelin H."/>
            <person name="Detolla L.J."/>
        </authorList>
    </citation>
    <scope>NUCLEOTIDE SEQUENCE [LARGE SCALE GENOMIC DNA]</scope>
    <source>
        <strain evidence="1 2">11-3813</strain>
    </source>
</reference>
<accession>A0A1V3WYT2</accession>
<dbReference type="AlphaFoldDB" id="A0A1V3WYT2"/>
<proteinExistence type="predicted"/>
<dbReference type="Proteomes" id="UP000189229">
    <property type="component" value="Unassembled WGS sequence"/>
</dbReference>
<sequence>MQLTELVAGLGVADVVDAMMMTHQHRAHIIELRSPTPIGSSSAQR</sequence>